<evidence type="ECO:0000313" key="1">
    <source>
        <dbReference type="EMBL" id="GER43146.1"/>
    </source>
</evidence>
<dbReference type="Proteomes" id="UP000325081">
    <property type="component" value="Unassembled WGS sequence"/>
</dbReference>
<dbReference type="SUPFAM" id="SSF54928">
    <property type="entry name" value="RNA-binding domain, RBD"/>
    <property type="match status" value="1"/>
</dbReference>
<sequence length="118" mass="13391">MCLRLRSTITRSTITRFLSKVNHVFYARNLPITASQTRIGTNKDARGTAFLAFVDIFDAEAAVDHHSGFSVADRYLIALYYQQAKMGKKFDQRKKILGLLGKQSYGSKLRLKNAGRFQ</sequence>
<dbReference type="GO" id="GO:0003676">
    <property type="term" value="F:nucleic acid binding"/>
    <property type="evidence" value="ECO:0007669"/>
    <property type="project" value="InterPro"/>
</dbReference>
<dbReference type="OrthoDB" id="275748at2759"/>
<evidence type="ECO:0000313" key="2">
    <source>
        <dbReference type="Proteomes" id="UP000325081"/>
    </source>
</evidence>
<reference evidence="2" key="1">
    <citation type="journal article" date="2019" name="Curr. Biol.">
        <title>Genome Sequence of Striga asiatica Provides Insight into the Evolution of Plant Parasitism.</title>
        <authorList>
            <person name="Yoshida S."/>
            <person name="Kim S."/>
            <person name="Wafula E.K."/>
            <person name="Tanskanen J."/>
            <person name="Kim Y.M."/>
            <person name="Honaas L."/>
            <person name="Yang Z."/>
            <person name="Spallek T."/>
            <person name="Conn C.E."/>
            <person name="Ichihashi Y."/>
            <person name="Cheong K."/>
            <person name="Cui S."/>
            <person name="Der J.P."/>
            <person name="Gundlach H."/>
            <person name="Jiao Y."/>
            <person name="Hori C."/>
            <person name="Ishida J.K."/>
            <person name="Kasahara H."/>
            <person name="Kiba T."/>
            <person name="Kim M.S."/>
            <person name="Koo N."/>
            <person name="Laohavisit A."/>
            <person name="Lee Y.H."/>
            <person name="Lumba S."/>
            <person name="McCourt P."/>
            <person name="Mortimer J.C."/>
            <person name="Mutuku J.M."/>
            <person name="Nomura T."/>
            <person name="Sasaki-Sekimoto Y."/>
            <person name="Seto Y."/>
            <person name="Wang Y."/>
            <person name="Wakatake T."/>
            <person name="Sakakibara H."/>
            <person name="Demura T."/>
            <person name="Yamaguchi S."/>
            <person name="Yoneyama K."/>
            <person name="Manabe R.I."/>
            <person name="Nelson D.C."/>
            <person name="Schulman A.H."/>
            <person name="Timko M.P."/>
            <person name="dePamphilis C.W."/>
            <person name="Choi D."/>
            <person name="Shirasu K."/>
        </authorList>
    </citation>
    <scope>NUCLEOTIDE SEQUENCE [LARGE SCALE GENOMIC DNA]</scope>
    <source>
        <strain evidence="2">cv. UVA1</strain>
    </source>
</reference>
<proteinExistence type="predicted"/>
<organism evidence="1 2">
    <name type="scientific">Striga asiatica</name>
    <name type="common">Asiatic witchweed</name>
    <name type="synonym">Buchnera asiatica</name>
    <dbReference type="NCBI Taxonomy" id="4170"/>
    <lineage>
        <taxon>Eukaryota</taxon>
        <taxon>Viridiplantae</taxon>
        <taxon>Streptophyta</taxon>
        <taxon>Embryophyta</taxon>
        <taxon>Tracheophyta</taxon>
        <taxon>Spermatophyta</taxon>
        <taxon>Magnoliopsida</taxon>
        <taxon>eudicotyledons</taxon>
        <taxon>Gunneridae</taxon>
        <taxon>Pentapetalae</taxon>
        <taxon>asterids</taxon>
        <taxon>lamiids</taxon>
        <taxon>Lamiales</taxon>
        <taxon>Orobanchaceae</taxon>
        <taxon>Buchnereae</taxon>
        <taxon>Striga</taxon>
    </lineage>
</organism>
<dbReference type="AlphaFoldDB" id="A0A5A7QDY2"/>
<protein>
    <submittedName>
        <fullName evidence="1">Pre-mRNA branch site protein p14</fullName>
    </submittedName>
</protein>
<keyword evidence="2" id="KW-1185">Reference proteome</keyword>
<dbReference type="InterPro" id="IPR035979">
    <property type="entry name" value="RBD_domain_sf"/>
</dbReference>
<comment type="caution">
    <text evidence="1">The sequence shown here is derived from an EMBL/GenBank/DDBJ whole genome shotgun (WGS) entry which is preliminary data.</text>
</comment>
<dbReference type="EMBL" id="BKCP01006515">
    <property type="protein sequence ID" value="GER43146.1"/>
    <property type="molecule type" value="Genomic_DNA"/>
</dbReference>
<gene>
    <name evidence="1" type="ORF">STAS_19973</name>
</gene>
<accession>A0A5A7QDY2</accession>
<name>A0A5A7QDY2_STRAF</name>